<dbReference type="InterPro" id="IPR029039">
    <property type="entry name" value="Flavoprotein-like_sf"/>
</dbReference>
<dbReference type="Pfam" id="PF02525">
    <property type="entry name" value="Flavodoxin_2"/>
    <property type="match status" value="1"/>
</dbReference>
<organism evidence="3 4">
    <name type="scientific">Kingella bonacorsii</name>
    <dbReference type="NCBI Taxonomy" id="2796361"/>
    <lineage>
        <taxon>Bacteria</taxon>
        <taxon>Pseudomonadati</taxon>
        <taxon>Pseudomonadota</taxon>
        <taxon>Betaproteobacteria</taxon>
        <taxon>Neisseriales</taxon>
        <taxon>Neisseriaceae</taxon>
        <taxon>Kingella</taxon>
    </lineage>
</organism>
<gene>
    <name evidence="3" type="ORF">JDW22_08325</name>
</gene>
<sequence length="182" mass="20313">MALIILAHPNYAQSVANRAVINGLQGSGLDLEIRPIAELYPDFQIDAAAEQQALLRHQTIVFQYPFYWYNMPAILKQWFDCVFTYGFAYGSAGSRLKGKNFVASFTVGAPEREYHTLGEHHFPVAEFCKNLAQTAYYAQMNFVPPFWFHGTSPALYSADEIQAKARGQAAQLAAKLQALEAA</sequence>
<evidence type="ECO:0000259" key="2">
    <source>
        <dbReference type="Pfam" id="PF02525"/>
    </source>
</evidence>
<evidence type="ECO:0000313" key="4">
    <source>
        <dbReference type="Proteomes" id="UP000614058"/>
    </source>
</evidence>
<dbReference type="Proteomes" id="UP000614058">
    <property type="component" value="Unassembled WGS sequence"/>
</dbReference>
<accession>A0ABS1BTL7</accession>
<dbReference type="InterPro" id="IPR003680">
    <property type="entry name" value="Flavodoxin_fold"/>
</dbReference>
<dbReference type="PANTHER" id="PTHR47307">
    <property type="entry name" value="GLUTATHIONE-REGULATED POTASSIUM-EFFLUX SYSTEM ANCILLARY PROTEIN KEFG"/>
    <property type="match status" value="1"/>
</dbReference>
<feature type="domain" description="Flavodoxin-like fold" evidence="2">
    <location>
        <begin position="3"/>
        <end position="171"/>
    </location>
</feature>
<name>A0ABS1BTL7_9NEIS</name>
<protein>
    <submittedName>
        <fullName evidence="3">NAD(P)H-dependent oxidoreductase</fullName>
    </submittedName>
</protein>
<keyword evidence="4" id="KW-1185">Reference proteome</keyword>
<dbReference type="Gene3D" id="3.40.50.360">
    <property type="match status" value="1"/>
</dbReference>
<proteinExistence type="predicted"/>
<keyword evidence="1" id="KW-0560">Oxidoreductase</keyword>
<dbReference type="InterPro" id="IPR046980">
    <property type="entry name" value="KefG/KefF"/>
</dbReference>
<dbReference type="SUPFAM" id="SSF52218">
    <property type="entry name" value="Flavoproteins"/>
    <property type="match status" value="1"/>
</dbReference>
<dbReference type="EMBL" id="JAEHNZ010000002">
    <property type="protein sequence ID" value="MBK0396577.1"/>
    <property type="molecule type" value="Genomic_DNA"/>
</dbReference>
<dbReference type="PANTHER" id="PTHR47307:SF1">
    <property type="entry name" value="GLUTATHIONE-REGULATED POTASSIUM-EFFLUX SYSTEM ANCILLARY PROTEIN KEFG"/>
    <property type="match status" value="1"/>
</dbReference>
<reference evidence="3 4" key="1">
    <citation type="journal article" date="2021" name="Pathogens">
        <title>Isolation and Characterization of Kingella bonacorsii sp. nov., A Novel Kingella Species Detected in a Stable Periodontitis Subject.</title>
        <authorList>
            <person name="Antezack A."/>
            <person name="Boxberger M."/>
            <person name="Rolland C."/>
            <person name="Monnet-Corti V."/>
            <person name="La Scola B."/>
        </authorList>
    </citation>
    <scope>NUCLEOTIDE SEQUENCE [LARGE SCALE GENOMIC DNA]</scope>
    <source>
        <strain evidence="3 4">Marseille-Q4569</strain>
    </source>
</reference>
<evidence type="ECO:0000313" key="3">
    <source>
        <dbReference type="EMBL" id="MBK0396577.1"/>
    </source>
</evidence>
<comment type="caution">
    <text evidence="3">The sequence shown here is derived from an EMBL/GenBank/DDBJ whole genome shotgun (WGS) entry which is preliminary data.</text>
</comment>
<evidence type="ECO:0000256" key="1">
    <source>
        <dbReference type="ARBA" id="ARBA00023002"/>
    </source>
</evidence>
<dbReference type="RefSeq" id="WP_200522627.1">
    <property type="nucleotide sequence ID" value="NZ_JAEHNZ010000002.1"/>
</dbReference>